<evidence type="ECO:0000256" key="6">
    <source>
        <dbReference type="ARBA" id="ARBA00022989"/>
    </source>
</evidence>
<organism evidence="9">
    <name type="scientific">uncultured bacterium</name>
    <name type="common">gcode 4</name>
    <dbReference type="NCBI Taxonomy" id="1234023"/>
    <lineage>
        <taxon>Bacteria</taxon>
        <taxon>environmental samples</taxon>
    </lineage>
</organism>
<dbReference type="EMBL" id="AMFJ01034422">
    <property type="protein sequence ID" value="EKD29404.1"/>
    <property type="molecule type" value="Genomic_DNA"/>
</dbReference>
<evidence type="ECO:0000256" key="4">
    <source>
        <dbReference type="ARBA" id="ARBA00022475"/>
    </source>
</evidence>
<comment type="caution">
    <text evidence="9">The sequence shown here is derived from an EMBL/GenBank/DDBJ whole genome shotgun (WGS) entry which is preliminary data.</text>
</comment>
<evidence type="ECO:0000256" key="1">
    <source>
        <dbReference type="ARBA" id="ARBA00004651"/>
    </source>
</evidence>
<dbReference type="GO" id="GO:0005886">
    <property type="term" value="C:plasma membrane"/>
    <property type="evidence" value="ECO:0007669"/>
    <property type="project" value="UniProtKB-SubCell"/>
</dbReference>
<keyword evidence="5 8" id="KW-0812">Transmembrane</keyword>
<dbReference type="Pfam" id="PF03547">
    <property type="entry name" value="Mem_trans"/>
    <property type="match status" value="1"/>
</dbReference>
<protein>
    <recommendedName>
        <fullName evidence="10">Transporter</fullName>
    </recommendedName>
</protein>
<accession>K1YVU4</accession>
<comment type="similarity">
    <text evidence="2">Belongs to the auxin efflux carrier (TC 2.A.69) family.</text>
</comment>
<feature type="transmembrane region" description="Helical" evidence="8">
    <location>
        <begin position="193"/>
        <end position="212"/>
    </location>
</feature>
<proteinExistence type="inferred from homology"/>
<dbReference type="InterPro" id="IPR004776">
    <property type="entry name" value="Mem_transp_PIN-like"/>
</dbReference>
<evidence type="ECO:0000256" key="2">
    <source>
        <dbReference type="ARBA" id="ARBA00010145"/>
    </source>
</evidence>
<feature type="transmembrane region" description="Helical" evidence="8">
    <location>
        <begin position="219"/>
        <end position="241"/>
    </location>
</feature>
<sequence>MAVFFTLFIKLIPLYLIIALGFVGAKKLGAQKETIARLLIYIITPVIVFYGAYTVDITPENLSLPFIFYVLASFSSLIFLMIGNYVFRADSTKNILAFSAGVGNTGYFWLPVVSAVLWDKAFSVAVIAMLGFIVYENSLGFFIAAKGNHSTKESLFRVIKLPSLYTFFIGLLLNFFKFPAFEIISTTATHFKWAYTILGMMMVGMGLASTNIRQFDYKFTWLAFLAKFIFWPSIVLCIITLDRYYMHFYTPLIYNIFLIMAIVPMAANTVSIATELKIHPEKASLAVFASTIFGLFYIPIIISLFISY</sequence>
<dbReference type="InterPro" id="IPR038770">
    <property type="entry name" value="Na+/solute_symporter_sf"/>
</dbReference>
<feature type="transmembrane region" description="Helical" evidence="8">
    <location>
        <begin position="35"/>
        <end position="54"/>
    </location>
</feature>
<feature type="transmembrane region" description="Helical" evidence="8">
    <location>
        <begin position="94"/>
        <end position="118"/>
    </location>
</feature>
<feature type="transmembrane region" description="Helical" evidence="8">
    <location>
        <begin position="285"/>
        <end position="306"/>
    </location>
</feature>
<evidence type="ECO:0008006" key="10">
    <source>
        <dbReference type="Google" id="ProtNLM"/>
    </source>
</evidence>
<keyword evidence="3" id="KW-0813">Transport</keyword>
<dbReference type="PANTHER" id="PTHR36838">
    <property type="entry name" value="AUXIN EFFLUX CARRIER FAMILY PROTEIN"/>
    <property type="match status" value="1"/>
</dbReference>
<comment type="subcellular location">
    <subcellularLocation>
        <location evidence="1">Cell membrane</location>
        <topology evidence="1">Multi-pass membrane protein</topology>
    </subcellularLocation>
</comment>
<dbReference type="Gene3D" id="1.20.1530.20">
    <property type="match status" value="1"/>
</dbReference>
<dbReference type="GO" id="GO:0055085">
    <property type="term" value="P:transmembrane transport"/>
    <property type="evidence" value="ECO:0007669"/>
    <property type="project" value="InterPro"/>
</dbReference>
<dbReference type="PANTHER" id="PTHR36838:SF1">
    <property type="entry name" value="SLR1864 PROTEIN"/>
    <property type="match status" value="1"/>
</dbReference>
<feature type="transmembrane region" description="Helical" evidence="8">
    <location>
        <begin position="6"/>
        <end position="23"/>
    </location>
</feature>
<reference evidence="9" key="1">
    <citation type="journal article" date="2012" name="Science">
        <title>Fermentation, hydrogen, and sulfur metabolism in multiple uncultivated bacterial phyla.</title>
        <authorList>
            <person name="Wrighton K.C."/>
            <person name="Thomas B.C."/>
            <person name="Sharon I."/>
            <person name="Miller C.S."/>
            <person name="Castelle C.J."/>
            <person name="VerBerkmoes N.C."/>
            <person name="Wilkins M.J."/>
            <person name="Hettich R.L."/>
            <person name="Lipton M.S."/>
            <person name="Williams K.H."/>
            <person name="Long P.E."/>
            <person name="Banfield J.F."/>
        </authorList>
    </citation>
    <scope>NUCLEOTIDE SEQUENCE [LARGE SCALE GENOMIC DNA]</scope>
</reference>
<feature type="transmembrane region" description="Helical" evidence="8">
    <location>
        <begin position="66"/>
        <end position="87"/>
    </location>
</feature>
<feature type="transmembrane region" description="Helical" evidence="8">
    <location>
        <begin position="253"/>
        <end position="273"/>
    </location>
</feature>
<evidence type="ECO:0000256" key="7">
    <source>
        <dbReference type="ARBA" id="ARBA00023136"/>
    </source>
</evidence>
<keyword evidence="6 8" id="KW-1133">Transmembrane helix</keyword>
<evidence type="ECO:0000256" key="5">
    <source>
        <dbReference type="ARBA" id="ARBA00022692"/>
    </source>
</evidence>
<feature type="transmembrane region" description="Helical" evidence="8">
    <location>
        <begin position="164"/>
        <end position="181"/>
    </location>
</feature>
<evidence type="ECO:0000256" key="8">
    <source>
        <dbReference type="SAM" id="Phobius"/>
    </source>
</evidence>
<gene>
    <name evidence="9" type="ORF">ACD_78C00422G0007</name>
</gene>
<keyword evidence="4" id="KW-1003">Cell membrane</keyword>
<keyword evidence="7 8" id="KW-0472">Membrane</keyword>
<dbReference type="AlphaFoldDB" id="K1YVU4"/>
<name>K1YVU4_9BACT</name>
<evidence type="ECO:0000256" key="3">
    <source>
        <dbReference type="ARBA" id="ARBA00022448"/>
    </source>
</evidence>
<evidence type="ECO:0000313" key="9">
    <source>
        <dbReference type="EMBL" id="EKD29404.1"/>
    </source>
</evidence>
<feature type="transmembrane region" description="Helical" evidence="8">
    <location>
        <begin position="124"/>
        <end position="144"/>
    </location>
</feature>